<organism evidence="2 3">
    <name type="scientific">Collybiopsis luxurians FD-317 M1</name>
    <dbReference type="NCBI Taxonomy" id="944289"/>
    <lineage>
        <taxon>Eukaryota</taxon>
        <taxon>Fungi</taxon>
        <taxon>Dikarya</taxon>
        <taxon>Basidiomycota</taxon>
        <taxon>Agaricomycotina</taxon>
        <taxon>Agaricomycetes</taxon>
        <taxon>Agaricomycetidae</taxon>
        <taxon>Agaricales</taxon>
        <taxon>Marasmiineae</taxon>
        <taxon>Omphalotaceae</taxon>
        <taxon>Collybiopsis</taxon>
        <taxon>Collybiopsis luxurians</taxon>
    </lineage>
</organism>
<name>A0A0D0B9K8_9AGAR</name>
<dbReference type="EMBL" id="KN834775">
    <property type="protein sequence ID" value="KIK60355.1"/>
    <property type="molecule type" value="Genomic_DNA"/>
</dbReference>
<dbReference type="Proteomes" id="UP000053593">
    <property type="component" value="Unassembled WGS sequence"/>
</dbReference>
<protein>
    <submittedName>
        <fullName evidence="2">Uncharacterized protein</fullName>
    </submittedName>
</protein>
<evidence type="ECO:0000313" key="2">
    <source>
        <dbReference type="EMBL" id="KIK60355.1"/>
    </source>
</evidence>
<sequence length="257" mass="29264">MIAKPIRQSIARTGACDPFIDRRAKAHLRARSGELEDEDYGADDEHDRGDEFSDECDNSTDVEQFRSLKTLFPSLCYEAKLTSTPPKLFNSRFDRHPSIAQSPFRQVTVQELSHVGNDDSDEEFLEEYECPPDCYLCRLSVALFTIKHPEIFSYGSDTNDEDDFDNIESSAPPTHCSTNCISCARRRLEAEGWKPVYKYDEQKQECSREEQAQLPEPKQTPDASKVLSPPPPGLQTKINVPQPTIVQYPRVFFPPPK</sequence>
<dbReference type="AlphaFoldDB" id="A0A0D0B9K8"/>
<feature type="region of interest" description="Disordered" evidence="1">
    <location>
        <begin position="30"/>
        <end position="57"/>
    </location>
</feature>
<reference evidence="2 3" key="1">
    <citation type="submission" date="2014-04" db="EMBL/GenBank/DDBJ databases">
        <title>Evolutionary Origins and Diversification of the Mycorrhizal Mutualists.</title>
        <authorList>
            <consortium name="DOE Joint Genome Institute"/>
            <consortium name="Mycorrhizal Genomics Consortium"/>
            <person name="Kohler A."/>
            <person name="Kuo A."/>
            <person name="Nagy L.G."/>
            <person name="Floudas D."/>
            <person name="Copeland A."/>
            <person name="Barry K.W."/>
            <person name="Cichocki N."/>
            <person name="Veneault-Fourrey C."/>
            <person name="LaButti K."/>
            <person name="Lindquist E.A."/>
            <person name="Lipzen A."/>
            <person name="Lundell T."/>
            <person name="Morin E."/>
            <person name="Murat C."/>
            <person name="Riley R."/>
            <person name="Ohm R."/>
            <person name="Sun H."/>
            <person name="Tunlid A."/>
            <person name="Henrissat B."/>
            <person name="Grigoriev I.V."/>
            <person name="Hibbett D.S."/>
            <person name="Martin F."/>
        </authorList>
    </citation>
    <scope>NUCLEOTIDE SEQUENCE [LARGE SCALE GENOMIC DNA]</scope>
    <source>
        <strain evidence="2 3">FD-317 M1</strain>
    </source>
</reference>
<evidence type="ECO:0000256" key="1">
    <source>
        <dbReference type="SAM" id="MobiDB-lite"/>
    </source>
</evidence>
<keyword evidence="3" id="KW-1185">Reference proteome</keyword>
<dbReference type="HOGENOM" id="CLU_1082031_0_0_1"/>
<evidence type="ECO:0000313" key="3">
    <source>
        <dbReference type="Proteomes" id="UP000053593"/>
    </source>
</evidence>
<feature type="region of interest" description="Disordered" evidence="1">
    <location>
        <begin position="204"/>
        <end position="242"/>
    </location>
</feature>
<proteinExistence type="predicted"/>
<accession>A0A0D0B9K8</accession>
<gene>
    <name evidence="2" type="ORF">GYMLUDRAFT_97103</name>
</gene>
<dbReference type="OrthoDB" id="2972134at2759"/>